<organism evidence="6 7">
    <name type="scientific">Catenulispora pinistramenti</name>
    <dbReference type="NCBI Taxonomy" id="2705254"/>
    <lineage>
        <taxon>Bacteria</taxon>
        <taxon>Bacillati</taxon>
        <taxon>Actinomycetota</taxon>
        <taxon>Actinomycetes</taxon>
        <taxon>Catenulisporales</taxon>
        <taxon>Catenulisporaceae</taxon>
        <taxon>Catenulispora</taxon>
    </lineage>
</organism>
<keyword evidence="7" id="KW-1185">Reference proteome</keyword>
<evidence type="ECO:0000259" key="5">
    <source>
        <dbReference type="PROSITE" id="PS50931"/>
    </source>
</evidence>
<dbReference type="RefSeq" id="WP_212015170.1">
    <property type="nucleotide sequence ID" value="NZ_JAAFYZ010000128.1"/>
</dbReference>
<dbReference type="Pfam" id="PF00126">
    <property type="entry name" value="HTH_1"/>
    <property type="match status" value="1"/>
</dbReference>
<dbReference type="PANTHER" id="PTHR30346">
    <property type="entry name" value="TRANSCRIPTIONAL DUAL REGULATOR HCAR-RELATED"/>
    <property type="match status" value="1"/>
</dbReference>
<dbReference type="PRINTS" id="PR00039">
    <property type="entry name" value="HTHLYSR"/>
</dbReference>
<comment type="similarity">
    <text evidence="1">Belongs to the LysR transcriptional regulatory family.</text>
</comment>
<reference evidence="6 7" key="1">
    <citation type="submission" date="2020-02" db="EMBL/GenBank/DDBJ databases">
        <title>Acidophilic actinobacteria isolated from forest soil.</title>
        <authorList>
            <person name="Golinska P."/>
        </authorList>
    </citation>
    <scope>NUCLEOTIDE SEQUENCE [LARGE SCALE GENOMIC DNA]</scope>
    <source>
        <strain evidence="6 7">NL8</strain>
    </source>
</reference>
<dbReference type="Gene3D" id="1.10.10.10">
    <property type="entry name" value="Winged helix-like DNA-binding domain superfamily/Winged helix DNA-binding domain"/>
    <property type="match status" value="1"/>
</dbReference>
<evidence type="ECO:0000313" key="6">
    <source>
        <dbReference type="EMBL" id="MBS2551125.1"/>
    </source>
</evidence>
<gene>
    <name evidence="6" type="ORF">KGQ19_30080</name>
</gene>
<dbReference type="Pfam" id="PF03466">
    <property type="entry name" value="LysR_substrate"/>
    <property type="match status" value="1"/>
</dbReference>
<dbReference type="InterPro" id="IPR036390">
    <property type="entry name" value="WH_DNA-bd_sf"/>
</dbReference>
<dbReference type="EMBL" id="JAAFYZ010000128">
    <property type="protein sequence ID" value="MBS2551125.1"/>
    <property type="molecule type" value="Genomic_DNA"/>
</dbReference>
<comment type="caution">
    <text evidence="6">The sequence shown here is derived from an EMBL/GenBank/DDBJ whole genome shotgun (WGS) entry which is preliminary data.</text>
</comment>
<keyword evidence="3" id="KW-0238">DNA-binding</keyword>
<keyword evidence="2" id="KW-0805">Transcription regulation</keyword>
<protein>
    <submittedName>
        <fullName evidence="6">LysR family transcriptional regulator</fullName>
    </submittedName>
</protein>
<evidence type="ECO:0000256" key="4">
    <source>
        <dbReference type="ARBA" id="ARBA00023163"/>
    </source>
</evidence>
<dbReference type="PANTHER" id="PTHR30346:SF29">
    <property type="entry name" value="LYSR SUBSTRATE-BINDING"/>
    <property type="match status" value="1"/>
</dbReference>
<dbReference type="InterPro" id="IPR036388">
    <property type="entry name" value="WH-like_DNA-bd_sf"/>
</dbReference>
<dbReference type="InterPro" id="IPR011991">
    <property type="entry name" value="ArsR-like_HTH"/>
</dbReference>
<name>A0ABS5KYQ5_9ACTN</name>
<evidence type="ECO:0000313" key="7">
    <source>
        <dbReference type="Proteomes" id="UP000730482"/>
    </source>
</evidence>
<dbReference type="Proteomes" id="UP000730482">
    <property type="component" value="Unassembled WGS sequence"/>
</dbReference>
<dbReference type="SUPFAM" id="SSF46785">
    <property type="entry name" value="Winged helix' DNA-binding domain"/>
    <property type="match status" value="1"/>
</dbReference>
<evidence type="ECO:0000256" key="2">
    <source>
        <dbReference type="ARBA" id="ARBA00023015"/>
    </source>
</evidence>
<dbReference type="Gene3D" id="3.40.190.10">
    <property type="entry name" value="Periplasmic binding protein-like II"/>
    <property type="match status" value="2"/>
</dbReference>
<dbReference type="PROSITE" id="PS50931">
    <property type="entry name" value="HTH_LYSR"/>
    <property type="match status" value="1"/>
</dbReference>
<dbReference type="InterPro" id="IPR005119">
    <property type="entry name" value="LysR_subst-bd"/>
</dbReference>
<proteinExistence type="inferred from homology"/>
<accession>A0ABS5KYQ5</accession>
<keyword evidence="4" id="KW-0804">Transcription</keyword>
<evidence type="ECO:0000256" key="1">
    <source>
        <dbReference type="ARBA" id="ARBA00009437"/>
    </source>
</evidence>
<feature type="domain" description="HTH lysR-type" evidence="5">
    <location>
        <begin position="2"/>
        <end position="59"/>
    </location>
</feature>
<dbReference type="CDD" id="cd00090">
    <property type="entry name" value="HTH_ARSR"/>
    <property type="match status" value="1"/>
</dbReference>
<evidence type="ECO:0000256" key="3">
    <source>
        <dbReference type="ARBA" id="ARBA00023125"/>
    </source>
</evidence>
<dbReference type="InterPro" id="IPR000847">
    <property type="entry name" value="LysR_HTH_N"/>
</dbReference>
<dbReference type="SUPFAM" id="SSF53850">
    <property type="entry name" value="Periplasmic binding protein-like II"/>
    <property type="match status" value="1"/>
</dbReference>
<sequence>MLDVTRLRVLTAVARHGSVTAAARVLGYAQPSISHHLARLEAETGAKLVQRVGRGIRLTDAGRLLAERAEEILGRMDVAEAELDAISGLRAGRVRLAAFPSALGTFVPSAFAAFAAAHPGVDLVLVEAEPPEGARLLRAGEVDVALLFSYADDPAADDDLRRTPVLTEPTHLVVPADQPGDRLTDHADRRWIAGCERCRTHLLRVCSRAGFTPDIAYTTDDYVAVQALVASGLGVTTLPGLALAAQRNPAVRTVALAGHERLVSAAVHGDPPDTPATTALLTELARFATLPLVA</sequence>